<dbReference type="Proteomes" id="UP000722791">
    <property type="component" value="Unassembled WGS sequence"/>
</dbReference>
<dbReference type="InterPro" id="IPR008752">
    <property type="entry name" value="Peptidase_M11"/>
</dbReference>
<organism evidence="4 5">
    <name type="scientific">Volvox reticuliferus</name>
    <dbReference type="NCBI Taxonomy" id="1737510"/>
    <lineage>
        <taxon>Eukaryota</taxon>
        <taxon>Viridiplantae</taxon>
        <taxon>Chlorophyta</taxon>
        <taxon>core chlorophytes</taxon>
        <taxon>Chlorophyceae</taxon>
        <taxon>CS clade</taxon>
        <taxon>Chlamydomonadales</taxon>
        <taxon>Volvocaceae</taxon>
        <taxon>Volvox</taxon>
    </lineage>
</organism>
<dbReference type="PRINTS" id="PR01217">
    <property type="entry name" value="PRICHEXTENSN"/>
</dbReference>
<keyword evidence="2" id="KW-0732">Signal</keyword>
<accession>A0A8J4LQE4</accession>
<evidence type="ECO:0000313" key="4">
    <source>
        <dbReference type="EMBL" id="GIM05991.1"/>
    </source>
</evidence>
<feature type="domain" description="Peptidase M11 gametolysin" evidence="3">
    <location>
        <begin position="128"/>
        <end position="430"/>
    </location>
</feature>
<dbReference type="AlphaFoldDB" id="A0A8J4LQE4"/>
<dbReference type="Pfam" id="PF05548">
    <property type="entry name" value="Peptidase_M11"/>
    <property type="match status" value="1"/>
</dbReference>
<protein>
    <recommendedName>
        <fullName evidence="3">Peptidase M11 gametolysin domain-containing protein</fullName>
    </recommendedName>
</protein>
<evidence type="ECO:0000256" key="1">
    <source>
        <dbReference type="SAM" id="MobiDB-lite"/>
    </source>
</evidence>
<reference evidence="4" key="1">
    <citation type="journal article" date="2021" name="Proc. Natl. Acad. Sci. U.S.A.">
        <title>Three genomes in the algal genus Volvox reveal the fate of a haploid sex-determining region after a transition to homothallism.</title>
        <authorList>
            <person name="Yamamoto K."/>
            <person name="Hamaji T."/>
            <person name="Kawai-Toyooka H."/>
            <person name="Matsuzaki R."/>
            <person name="Takahashi F."/>
            <person name="Nishimura Y."/>
            <person name="Kawachi M."/>
            <person name="Noguchi H."/>
            <person name="Minakuchi Y."/>
            <person name="Umen J.G."/>
            <person name="Toyoda A."/>
            <person name="Nozaki H."/>
        </authorList>
    </citation>
    <scope>NUCLEOTIDE SEQUENCE</scope>
    <source>
        <strain evidence="4">NIES-3785</strain>
    </source>
</reference>
<dbReference type="EMBL" id="BNCQ01000020">
    <property type="protein sequence ID" value="GIM05991.1"/>
    <property type="molecule type" value="Genomic_DNA"/>
</dbReference>
<name>A0A8J4LQE4_9CHLO</name>
<comment type="caution">
    <text evidence="4">The sequence shown here is derived from an EMBL/GenBank/DDBJ whole genome shotgun (WGS) entry which is preliminary data.</text>
</comment>
<feature type="region of interest" description="Disordered" evidence="1">
    <location>
        <begin position="466"/>
        <end position="546"/>
    </location>
</feature>
<gene>
    <name evidence="4" type="ORF">Vretimale_10400</name>
</gene>
<sequence length="546" mass="59002">MWHLSVPLLLLLAATGGRGQVTDGGTTRPAAQTQVDLVGQLLYIKSHTGEESWVIRDSDGKLTPIASDFQPPPKDDYGRDIVPGAVVVLPCYINPTTGICNPIPNLRMAVISDKSSTIMANTEPIYQRLLVVILDYSACGGTPFLDPARAATVWLGPNSDGLGGVAQKFTQCSHGMLNFNVTAFRAITVNASCTAAAVQNCSYSEISYQADVGAKAQLGNDVFSTFTNFAYVLPTMMLSVCSWSGLSVLGGRQIWLQTSMYGVFRWATVMQESIHNYALRHSWKNGYEYEDYSTAMGRGDVCPNAPEASRLGWSTAAEGGDAIDSSILTPGVAVSFTLPATYLTPDGTYLRVKPDWLPSYGSIQLGKNLYVAVRVTKGADTTMISTLANRAHIHEINATLDNKNAPSDVILDRKISLIGSVTPYSRVDLTDYKLSVYGGPWVETDTLRVHLCRYEATPLECPELRTLEQFPPPSPPPPSPPPRSPTKPRMPPKPPVPRPPPKPPAVSQQGSPPPQARSSPPVQSPSPRPPPPSPRARRAAGRRRPA</sequence>
<feature type="compositionally biased region" description="Pro residues" evidence="1">
    <location>
        <begin position="522"/>
        <end position="534"/>
    </location>
</feature>
<evidence type="ECO:0000313" key="5">
    <source>
        <dbReference type="Proteomes" id="UP000722791"/>
    </source>
</evidence>
<feature type="signal peptide" evidence="2">
    <location>
        <begin position="1"/>
        <end position="19"/>
    </location>
</feature>
<evidence type="ECO:0000256" key="2">
    <source>
        <dbReference type="SAM" id="SignalP"/>
    </source>
</evidence>
<feature type="compositionally biased region" description="Basic residues" evidence="1">
    <location>
        <begin position="535"/>
        <end position="546"/>
    </location>
</feature>
<feature type="chain" id="PRO_5035246547" description="Peptidase M11 gametolysin domain-containing protein" evidence="2">
    <location>
        <begin position="20"/>
        <end position="546"/>
    </location>
</feature>
<feature type="compositionally biased region" description="Pro residues" evidence="1">
    <location>
        <begin position="470"/>
        <end position="504"/>
    </location>
</feature>
<evidence type="ECO:0000259" key="3">
    <source>
        <dbReference type="Pfam" id="PF05548"/>
    </source>
</evidence>
<proteinExistence type="predicted"/>